<evidence type="ECO:0000256" key="4">
    <source>
        <dbReference type="ARBA" id="ARBA00022730"/>
    </source>
</evidence>
<evidence type="ECO:0000256" key="3">
    <source>
        <dbReference type="ARBA" id="ARBA00011458"/>
    </source>
</evidence>
<proteinExistence type="inferred from homology"/>
<dbReference type="OrthoDB" id="9811714at2"/>
<dbReference type="GO" id="GO:0006412">
    <property type="term" value="P:translation"/>
    <property type="evidence" value="ECO:0007669"/>
    <property type="project" value="UniProtKB-UniRule"/>
</dbReference>
<dbReference type="Gene3D" id="2.40.50.140">
    <property type="entry name" value="Nucleic acid-binding proteins"/>
    <property type="match status" value="1"/>
</dbReference>
<dbReference type="Proteomes" id="UP000279275">
    <property type="component" value="Unassembled WGS sequence"/>
</dbReference>
<keyword evidence="6 8" id="KW-0689">Ribosomal protein</keyword>
<organism evidence="10 11">
    <name type="scientific">Nocardia stercoris</name>
    <dbReference type="NCBI Taxonomy" id="2483361"/>
    <lineage>
        <taxon>Bacteria</taxon>
        <taxon>Bacillati</taxon>
        <taxon>Actinomycetota</taxon>
        <taxon>Actinomycetes</taxon>
        <taxon>Mycobacteriales</taxon>
        <taxon>Nocardiaceae</taxon>
        <taxon>Nocardia</taxon>
    </lineage>
</organism>
<reference evidence="10 11" key="1">
    <citation type="submission" date="2018-10" db="EMBL/GenBank/DDBJ databases">
        <title>Isolation from cow dung.</title>
        <authorList>
            <person name="Ling L."/>
        </authorList>
    </citation>
    <scope>NUCLEOTIDE SEQUENCE [LARGE SCALE GENOMIC DNA]</scope>
    <source>
        <strain evidence="10 11">NEAU-LL90</strain>
    </source>
</reference>
<keyword evidence="5 8" id="KW-0694">RNA-binding</keyword>
<comment type="similarity">
    <text evidence="2 8 9">Belongs to the universal ribosomal protein uS17 family.</text>
</comment>
<dbReference type="Pfam" id="PF00366">
    <property type="entry name" value="Ribosomal_S17"/>
    <property type="match status" value="1"/>
</dbReference>
<dbReference type="AlphaFoldDB" id="A0A3M2L7L9"/>
<dbReference type="InterPro" id="IPR012340">
    <property type="entry name" value="NA-bd_OB-fold"/>
</dbReference>
<evidence type="ECO:0000256" key="1">
    <source>
        <dbReference type="ARBA" id="ARBA00002932"/>
    </source>
</evidence>
<dbReference type="GO" id="GO:0003735">
    <property type="term" value="F:structural constituent of ribosome"/>
    <property type="evidence" value="ECO:0007669"/>
    <property type="project" value="UniProtKB-UniRule"/>
</dbReference>
<dbReference type="InterPro" id="IPR019979">
    <property type="entry name" value="Ribosomal_uS17_CS"/>
</dbReference>
<evidence type="ECO:0000313" key="11">
    <source>
        <dbReference type="Proteomes" id="UP000279275"/>
    </source>
</evidence>
<dbReference type="InterPro" id="IPR019984">
    <property type="entry name" value="Ribosomal_uS17_bact/chlr"/>
</dbReference>
<protein>
    <recommendedName>
        <fullName evidence="8">Small ribosomal subunit protein uS17</fullName>
    </recommendedName>
</protein>
<dbReference type="SUPFAM" id="SSF50249">
    <property type="entry name" value="Nucleic acid-binding proteins"/>
    <property type="match status" value="1"/>
</dbReference>
<evidence type="ECO:0000256" key="6">
    <source>
        <dbReference type="ARBA" id="ARBA00022980"/>
    </source>
</evidence>
<comment type="function">
    <text evidence="1 8">One of the primary rRNA binding proteins, it binds specifically to the 5'-end of 16S ribosomal RNA.</text>
</comment>
<dbReference type="NCBIfam" id="NF004123">
    <property type="entry name" value="PRK05610.1"/>
    <property type="match status" value="1"/>
</dbReference>
<evidence type="ECO:0000256" key="2">
    <source>
        <dbReference type="ARBA" id="ARBA00010254"/>
    </source>
</evidence>
<dbReference type="GO" id="GO:0019843">
    <property type="term" value="F:rRNA binding"/>
    <property type="evidence" value="ECO:0007669"/>
    <property type="project" value="UniProtKB-UniRule"/>
</dbReference>
<comment type="caution">
    <text evidence="10">The sequence shown here is derived from an EMBL/GenBank/DDBJ whole genome shotgun (WGS) entry which is preliminary data.</text>
</comment>
<dbReference type="InterPro" id="IPR000266">
    <property type="entry name" value="Ribosomal_uS17"/>
</dbReference>
<dbReference type="NCBIfam" id="TIGR03635">
    <property type="entry name" value="uS17_bact"/>
    <property type="match status" value="1"/>
</dbReference>
<dbReference type="PANTHER" id="PTHR10744">
    <property type="entry name" value="40S RIBOSOMAL PROTEIN S11 FAMILY MEMBER"/>
    <property type="match status" value="1"/>
</dbReference>
<dbReference type="HAMAP" id="MF_01345_B">
    <property type="entry name" value="Ribosomal_uS17_B"/>
    <property type="match status" value="1"/>
</dbReference>
<name>A0A3M2L7L9_9NOCA</name>
<evidence type="ECO:0000256" key="5">
    <source>
        <dbReference type="ARBA" id="ARBA00022884"/>
    </source>
</evidence>
<keyword evidence="11" id="KW-1185">Reference proteome</keyword>
<evidence type="ECO:0000256" key="7">
    <source>
        <dbReference type="ARBA" id="ARBA00023274"/>
    </source>
</evidence>
<dbReference type="PANTHER" id="PTHR10744:SF1">
    <property type="entry name" value="SMALL RIBOSOMAL SUBUNIT PROTEIN US17M"/>
    <property type="match status" value="1"/>
</dbReference>
<dbReference type="EMBL" id="RFFH01000006">
    <property type="protein sequence ID" value="RMI31905.1"/>
    <property type="molecule type" value="Genomic_DNA"/>
</dbReference>
<comment type="subunit">
    <text evidence="3 8">Part of the 30S ribosomal subunit.</text>
</comment>
<keyword evidence="7 8" id="KW-0687">Ribonucleoprotein</keyword>
<evidence type="ECO:0000313" key="10">
    <source>
        <dbReference type="EMBL" id="RMI31905.1"/>
    </source>
</evidence>
<evidence type="ECO:0000256" key="8">
    <source>
        <dbReference type="HAMAP-Rule" id="MF_01345"/>
    </source>
</evidence>
<dbReference type="FunFam" id="2.40.50.140:FF:000026">
    <property type="entry name" value="30S ribosomal protein S17"/>
    <property type="match status" value="1"/>
</dbReference>
<dbReference type="RefSeq" id="WP_122189034.1">
    <property type="nucleotide sequence ID" value="NZ_RFFH01000006.1"/>
</dbReference>
<evidence type="ECO:0000256" key="9">
    <source>
        <dbReference type="RuleBase" id="RU003872"/>
    </source>
</evidence>
<gene>
    <name evidence="8" type="primary">rpsQ</name>
    <name evidence="10" type="ORF">EBN03_17200</name>
</gene>
<dbReference type="CDD" id="cd00364">
    <property type="entry name" value="Ribosomal_uS17"/>
    <property type="match status" value="1"/>
</dbReference>
<dbReference type="PROSITE" id="PS00056">
    <property type="entry name" value="RIBOSOMAL_S17"/>
    <property type="match status" value="1"/>
</dbReference>
<sequence>MSDAAKGPAKTPAKETVRGQRKVRIGYVVSDKMDKTIVVELEDRVKHPKYGKVIRTTSKVKAHDENGVAGVGDRVQLMETRPLSATKRWRLVEVLEKAK</sequence>
<dbReference type="PRINTS" id="PR00973">
    <property type="entry name" value="RIBOSOMALS17"/>
</dbReference>
<keyword evidence="4 8" id="KW-0699">rRNA-binding</keyword>
<dbReference type="GO" id="GO:0022627">
    <property type="term" value="C:cytosolic small ribosomal subunit"/>
    <property type="evidence" value="ECO:0007669"/>
    <property type="project" value="UniProtKB-UniRule"/>
</dbReference>
<accession>A0A3M2L7L9</accession>